<dbReference type="AlphaFoldDB" id="A0A0E9X1G1"/>
<name>A0A0E9X1G1_ANGAN</name>
<reference evidence="1" key="2">
    <citation type="journal article" date="2015" name="Fish Shellfish Immunol.">
        <title>Early steps in the European eel (Anguilla anguilla)-Vibrio vulnificus interaction in the gills: Role of the RtxA13 toxin.</title>
        <authorList>
            <person name="Callol A."/>
            <person name="Pajuelo D."/>
            <person name="Ebbesson L."/>
            <person name="Teles M."/>
            <person name="MacKenzie S."/>
            <person name="Amaro C."/>
        </authorList>
    </citation>
    <scope>NUCLEOTIDE SEQUENCE</scope>
</reference>
<dbReference type="EMBL" id="GBXM01012163">
    <property type="protein sequence ID" value="JAH96414.1"/>
    <property type="molecule type" value="Transcribed_RNA"/>
</dbReference>
<protein>
    <submittedName>
        <fullName evidence="1">Uncharacterized protein</fullName>
    </submittedName>
</protein>
<sequence>MIQMCPLMISPFNDNALNIYFPSCESKRSHFPVKTQHFHIVFSHNELAIQKTSKCE</sequence>
<evidence type="ECO:0000313" key="1">
    <source>
        <dbReference type="EMBL" id="JAH96414.1"/>
    </source>
</evidence>
<proteinExistence type="predicted"/>
<organism evidence="1">
    <name type="scientific">Anguilla anguilla</name>
    <name type="common">European freshwater eel</name>
    <name type="synonym">Muraena anguilla</name>
    <dbReference type="NCBI Taxonomy" id="7936"/>
    <lineage>
        <taxon>Eukaryota</taxon>
        <taxon>Metazoa</taxon>
        <taxon>Chordata</taxon>
        <taxon>Craniata</taxon>
        <taxon>Vertebrata</taxon>
        <taxon>Euteleostomi</taxon>
        <taxon>Actinopterygii</taxon>
        <taxon>Neopterygii</taxon>
        <taxon>Teleostei</taxon>
        <taxon>Anguilliformes</taxon>
        <taxon>Anguillidae</taxon>
        <taxon>Anguilla</taxon>
    </lineage>
</organism>
<reference evidence="1" key="1">
    <citation type="submission" date="2014-11" db="EMBL/GenBank/DDBJ databases">
        <authorList>
            <person name="Amaro Gonzalez C."/>
        </authorList>
    </citation>
    <scope>NUCLEOTIDE SEQUENCE</scope>
</reference>
<accession>A0A0E9X1G1</accession>